<feature type="domain" description="Flavodoxin-like fold" evidence="4">
    <location>
        <begin position="47"/>
        <end position="255"/>
    </location>
</feature>
<comment type="caution">
    <text evidence="5">The sequence shown here is derived from an EMBL/GenBank/DDBJ whole genome shotgun (WGS) entry which is preliminary data.</text>
</comment>
<dbReference type="InterPro" id="IPR003680">
    <property type="entry name" value="Flavodoxin_fold"/>
</dbReference>
<keyword evidence="6" id="KW-1185">Reference proteome</keyword>
<dbReference type="PANTHER" id="PTHR10204">
    <property type="entry name" value="NAD P H OXIDOREDUCTASE-RELATED"/>
    <property type="match status" value="1"/>
</dbReference>
<dbReference type="Proteomes" id="UP001500456">
    <property type="component" value="Unassembled WGS sequence"/>
</dbReference>
<dbReference type="InterPro" id="IPR029039">
    <property type="entry name" value="Flavoprotein-like_sf"/>
</dbReference>
<accession>A0ABP7RW39</accession>
<organism evidence="5 6">
    <name type="scientific">Streptomyces plumbiresistens</name>
    <dbReference type="NCBI Taxonomy" id="511811"/>
    <lineage>
        <taxon>Bacteria</taxon>
        <taxon>Bacillati</taxon>
        <taxon>Actinomycetota</taxon>
        <taxon>Actinomycetes</taxon>
        <taxon>Kitasatosporales</taxon>
        <taxon>Streptomycetaceae</taxon>
        <taxon>Streptomyces</taxon>
    </lineage>
</organism>
<gene>
    <name evidence="5" type="ORF">GCM10022232_47660</name>
</gene>
<comment type="similarity">
    <text evidence="1">Belongs to the NAD(P)H dehydrogenase (quinone) family.</text>
</comment>
<keyword evidence="2" id="KW-0560">Oxidoreductase</keyword>
<proteinExistence type="inferred from homology"/>
<dbReference type="Pfam" id="PF02525">
    <property type="entry name" value="Flavodoxin_2"/>
    <property type="match status" value="1"/>
</dbReference>
<evidence type="ECO:0000256" key="3">
    <source>
        <dbReference type="SAM" id="MobiDB-lite"/>
    </source>
</evidence>
<dbReference type="Gene3D" id="3.40.50.360">
    <property type="match status" value="1"/>
</dbReference>
<reference evidence="6" key="1">
    <citation type="journal article" date="2019" name="Int. J. Syst. Evol. Microbiol.">
        <title>The Global Catalogue of Microorganisms (GCM) 10K type strain sequencing project: providing services to taxonomists for standard genome sequencing and annotation.</title>
        <authorList>
            <consortium name="The Broad Institute Genomics Platform"/>
            <consortium name="The Broad Institute Genome Sequencing Center for Infectious Disease"/>
            <person name="Wu L."/>
            <person name="Ma J."/>
        </authorList>
    </citation>
    <scope>NUCLEOTIDE SEQUENCE [LARGE SCALE GENOMIC DNA]</scope>
    <source>
        <strain evidence="6">JCM 16924</strain>
    </source>
</reference>
<sequence length="296" mass="32443">MRGARIPYGWPWQYQDSESAGSTRFWLPVGARDTVKDMTENTDPGRNVLVVSAHPDPRSLNASLTAFAVDQLRAAGHEVRLSDLYAMKWKATVDADDFPEHGTDRRLHVMDVSEEATLAGRLAPDIAAEQEKLLWSDAVILHFPMWWFAAPAILKGWIDRVFTSGFAYGPRVAPPYGEDAPLAGRRALLSVTYGARERSFSDRGIHGRLTDVLHPLQHGLFRFTGMTPLEPFTVSEANALPAEHFAAAREAYAHRLDTLFTADPVPHEAPARTGRTVGPQPSSSGSSSSSSSVPLS</sequence>
<name>A0ABP7RW39_9ACTN</name>
<evidence type="ECO:0000256" key="2">
    <source>
        <dbReference type="ARBA" id="ARBA00023002"/>
    </source>
</evidence>
<dbReference type="PANTHER" id="PTHR10204:SF34">
    <property type="entry name" value="NAD(P)H DEHYDROGENASE [QUINONE] 1 ISOFORM 1"/>
    <property type="match status" value="1"/>
</dbReference>
<feature type="compositionally biased region" description="Low complexity" evidence="3">
    <location>
        <begin position="282"/>
        <end position="296"/>
    </location>
</feature>
<feature type="region of interest" description="Disordered" evidence="3">
    <location>
        <begin position="264"/>
        <end position="296"/>
    </location>
</feature>
<evidence type="ECO:0000256" key="1">
    <source>
        <dbReference type="ARBA" id="ARBA00006252"/>
    </source>
</evidence>
<evidence type="ECO:0000259" key="4">
    <source>
        <dbReference type="Pfam" id="PF02525"/>
    </source>
</evidence>
<dbReference type="EMBL" id="BAAAZX010000013">
    <property type="protein sequence ID" value="GAA4003128.1"/>
    <property type="molecule type" value="Genomic_DNA"/>
</dbReference>
<protein>
    <submittedName>
        <fullName evidence="5">NAD(P)H-dependent oxidoreductase</fullName>
    </submittedName>
</protein>
<dbReference type="InterPro" id="IPR051545">
    <property type="entry name" value="NAD(P)H_dehydrogenase_qn"/>
</dbReference>
<dbReference type="SUPFAM" id="SSF52218">
    <property type="entry name" value="Flavoproteins"/>
    <property type="match status" value="1"/>
</dbReference>
<evidence type="ECO:0000313" key="6">
    <source>
        <dbReference type="Proteomes" id="UP001500456"/>
    </source>
</evidence>
<evidence type="ECO:0000313" key="5">
    <source>
        <dbReference type="EMBL" id="GAA4003128.1"/>
    </source>
</evidence>